<sequence length="165" mass="17749">MTDAVLVDLKENIRVLPEVDTDDFEAIYQAALRAISAGGALHIISAALMGIDGMTKGRAADISRSLNLKTKAIMNAEQQTKLGIKYATWCYSGAPCRLHPKLPGGEEQDAAHKAADGKPYLISRGMFLNSEWTWPGRQDGCKCISKAMIPGLDGYDGGKPKGLVE</sequence>
<dbReference type="Proteomes" id="UP000186806">
    <property type="component" value="Unassembled WGS sequence"/>
</dbReference>
<organism evidence="1 2">
    <name type="scientific">Chromohalobacter japonicus</name>
    <dbReference type="NCBI Taxonomy" id="223900"/>
    <lineage>
        <taxon>Bacteria</taxon>
        <taxon>Pseudomonadati</taxon>
        <taxon>Pseudomonadota</taxon>
        <taxon>Gammaproteobacteria</taxon>
        <taxon>Oceanospirillales</taxon>
        <taxon>Halomonadaceae</taxon>
        <taxon>Chromohalobacter</taxon>
    </lineage>
</organism>
<evidence type="ECO:0000313" key="2">
    <source>
        <dbReference type="Proteomes" id="UP000186806"/>
    </source>
</evidence>
<dbReference type="EMBL" id="MSDQ01000027">
    <property type="protein sequence ID" value="OLO11104.1"/>
    <property type="molecule type" value="Genomic_DNA"/>
</dbReference>
<reference evidence="1 2" key="1">
    <citation type="submission" date="2016-12" db="EMBL/GenBank/DDBJ databases">
        <title>Draft genome sequences of strains Salinicola socius SMB35, Salinicola sp. MH3R3-1 and Chromohalobacter sp. SMB17 from the Verkhnekamsk potash mining region of Russia.</title>
        <authorList>
            <person name="Mavrodi D.V."/>
            <person name="Olsson B.E."/>
            <person name="Korsakova E.S."/>
            <person name="Pyankova A."/>
            <person name="Mavrodi O.V."/>
            <person name="Plotnikova E.G."/>
        </authorList>
    </citation>
    <scope>NUCLEOTIDE SEQUENCE [LARGE SCALE GENOMIC DNA]</scope>
    <source>
        <strain evidence="1 2">SMB17</strain>
    </source>
</reference>
<gene>
    <name evidence="1" type="ORF">BTW10_11595</name>
</gene>
<protein>
    <recommendedName>
        <fullName evidence="3">Phage head morphogenesis domain-containing protein</fullName>
    </recommendedName>
</protein>
<dbReference type="AlphaFoldDB" id="A0A1Q8TBQ4"/>
<evidence type="ECO:0000313" key="1">
    <source>
        <dbReference type="EMBL" id="OLO11104.1"/>
    </source>
</evidence>
<keyword evidence="2" id="KW-1185">Reference proteome</keyword>
<name>A0A1Q8TBQ4_9GAMM</name>
<proteinExistence type="predicted"/>
<evidence type="ECO:0008006" key="3">
    <source>
        <dbReference type="Google" id="ProtNLM"/>
    </source>
</evidence>
<comment type="caution">
    <text evidence="1">The sequence shown here is derived from an EMBL/GenBank/DDBJ whole genome shotgun (WGS) entry which is preliminary data.</text>
</comment>
<accession>A0A1Q8TBQ4</accession>